<dbReference type="AlphaFoldDB" id="A0A6A8DTH5"/>
<sequence>MFKKILLATDGSEHSLRSAEHAIKLAIQFNGTVDVVYVVDARTSKSDVLHYVDKYEVKRERQEKIKPVLTLLESSEIDYKVQILHGEPGPSIVDYANKHDFNCVVVGSRGLNNLQTMVLGSVSHKLAKRVKCPVLITK</sequence>
<comment type="similarity">
    <text evidence="1">Belongs to the universal stress protein A family.</text>
</comment>
<organism evidence="3 4">
    <name type="scientific">Aquibacillus halophilus</name>
    <dbReference type="NCBI Taxonomy" id="930132"/>
    <lineage>
        <taxon>Bacteria</taxon>
        <taxon>Bacillati</taxon>
        <taxon>Bacillota</taxon>
        <taxon>Bacilli</taxon>
        <taxon>Bacillales</taxon>
        <taxon>Bacillaceae</taxon>
        <taxon>Aquibacillus</taxon>
    </lineage>
</organism>
<evidence type="ECO:0000313" key="3">
    <source>
        <dbReference type="EMBL" id="MRH44532.1"/>
    </source>
</evidence>
<dbReference type="Proteomes" id="UP000799092">
    <property type="component" value="Unassembled WGS sequence"/>
</dbReference>
<evidence type="ECO:0000256" key="1">
    <source>
        <dbReference type="ARBA" id="ARBA00008791"/>
    </source>
</evidence>
<dbReference type="SUPFAM" id="SSF52402">
    <property type="entry name" value="Adenine nucleotide alpha hydrolases-like"/>
    <property type="match status" value="1"/>
</dbReference>
<accession>A0A6A8DTH5</accession>
<name>A0A6A8DTH5_9BACI</name>
<comment type="caution">
    <text evidence="3">The sequence shown here is derived from an EMBL/GenBank/DDBJ whole genome shotgun (WGS) entry which is preliminary data.</text>
</comment>
<feature type="domain" description="UspA" evidence="2">
    <location>
        <begin position="1"/>
        <end position="138"/>
    </location>
</feature>
<dbReference type="Pfam" id="PF00582">
    <property type="entry name" value="Usp"/>
    <property type="match status" value="1"/>
</dbReference>
<dbReference type="PRINTS" id="PR01438">
    <property type="entry name" value="UNVRSLSTRESS"/>
</dbReference>
<evidence type="ECO:0000259" key="2">
    <source>
        <dbReference type="Pfam" id="PF00582"/>
    </source>
</evidence>
<dbReference type="PANTHER" id="PTHR46268:SF6">
    <property type="entry name" value="UNIVERSAL STRESS PROTEIN UP12"/>
    <property type="match status" value="1"/>
</dbReference>
<reference evidence="3" key="1">
    <citation type="submission" date="2019-11" db="EMBL/GenBank/DDBJ databases">
        <authorList>
            <person name="Li J."/>
        </authorList>
    </citation>
    <scope>NUCLEOTIDE SEQUENCE</scope>
    <source>
        <strain evidence="3">B6B</strain>
    </source>
</reference>
<proteinExistence type="inferred from homology"/>
<dbReference type="CDD" id="cd00293">
    <property type="entry name" value="USP-like"/>
    <property type="match status" value="1"/>
</dbReference>
<dbReference type="Gene3D" id="3.40.50.620">
    <property type="entry name" value="HUPs"/>
    <property type="match status" value="1"/>
</dbReference>
<dbReference type="RefSeq" id="WP_153738144.1">
    <property type="nucleotide sequence ID" value="NZ_WJNG01000016.1"/>
</dbReference>
<protein>
    <submittedName>
        <fullName evidence="3">Universal stress protein</fullName>
    </submittedName>
</protein>
<dbReference type="OrthoDB" id="9777884at2"/>
<dbReference type="InterPro" id="IPR014729">
    <property type="entry name" value="Rossmann-like_a/b/a_fold"/>
</dbReference>
<dbReference type="InterPro" id="IPR006016">
    <property type="entry name" value="UspA"/>
</dbReference>
<gene>
    <name evidence="3" type="ORF">GH741_17955</name>
</gene>
<dbReference type="PANTHER" id="PTHR46268">
    <property type="entry name" value="STRESS RESPONSE PROTEIN NHAX"/>
    <property type="match status" value="1"/>
</dbReference>
<evidence type="ECO:0000313" key="4">
    <source>
        <dbReference type="Proteomes" id="UP000799092"/>
    </source>
</evidence>
<keyword evidence="4" id="KW-1185">Reference proteome</keyword>
<dbReference type="InterPro" id="IPR006015">
    <property type="entry name" value="Universal_stress_UspA"/>
</dbReference>
<dbReference type="EMBL" id="WJNG01000016">
    <property type="protein sequence ID" value="MRH44532.1"/>
    <property type="molecule type" value="Genomic_DNA"/>
</dbReference>